<sequence>MNKNKKIAIITSCVVAALLLIYTLFGFYGVPYILKNVVPNKLKEMNVSLSLNEVKFNPYTFELNVTKPELNTTSPLFSGEQIDVKLKPFLIFKKLIAVDILRLEKPDIRISRDKNASLNLAPFLSDSNNTSEEKSSLNFALNTAKIVKGSFGYSDENLTHPFNVKFNDINYEISGINTELNSIGKHSFDSNSSLAQKIDWQGGVDISPLRIYGVLKINEFSIKPVAISFIDDQSLQIKNMIIDTKLDYELAADKNATSIKLKDSFLTLKALEAVLENQNMKFSELSIPNIVFDATISDKRDLKLNLDTIALKEPSFEGGVSLNTKELNLSGLALHANIDENSSLSLNTALNSAYISAVSLGQGGLKIANLKDMNASEFNASIHGGAILAGVKNIIASSLDANIGKNGTASVANITINAPKFTQDTNASFLDIVGVTAQNIGAKAKNKEFASIQDIDVKNINLNLAKTALNIENIDINRPKFTSDLTNKGLSVINDLALVSQSDKNSKQASESGFKFSVKNSSINAADIGINHIFEGQKIAHKFDNLNIKAQNISLEPKSQITAQIDMKSSQKLNLSCDAKVILEPLSVDANVKLADTNLPHFFAYAKSYLDANLKSGALNFEANLKYQKDLSLKGKASVQNIALDDGNRQKVLAFKSIDVAKISLLKNNLNLEQVTLNSPFIKAHLNKQREFNLSKLVIKKDEKEVKPQAKTAKSGDGFDFAVKDFSIKNAEVDFSDASLFMPFATTITKVNGKLSDIDKRHPCAGEFEGIVGKNGFSKIATKLFVYEPKQNTQIKLDFKDIDLTDITPYSGQFAGYKIAKGKLNLNLNYDVKDSKLNGSNFVNFDSLTLGEKVESKDAVNLPLSLAISILSDQNNQINIDLPVEGDLNDPDFKYGGVIWAAVKKLFADITLAPFRFLGAALGINSEKLSTIDFLPNDSELISSESAKILDFIKLTTAKPKMKLSITPSYSDIDELAIKNKRLDNKINLIITQDKKDYMGALASLVPNEKSQDEKVLREAALKNIEFNEQNLIELANQRAQTIKNALKAAGLAEDRIVVKEPAKTDAKQNTYVSVPMGVAN</sequence>
<accession>A7GWE3</accession>
<dbReference type="GO" id="GO:0090313">
    <property type="term" value="P:regulation of protein targeting to membrane"/>
    <property type="evidence" value="ECO:0007669"/>
    <property type="project" value="TreeGrafter"/>
</dbReference>
<dbReference type="AlphaFoldDB" id="A7GWE3"/>
<organism evidence="2 3">
    <name type="scientific">Campylobacter curvus (strain 525.92)</name>
    <dbReference type="NCBI Taxonomy" id="360105"/>
    <lineage>
        <taxon>Bacteria</taxon>
        <taxon>Pseudomonadati</taxon>
        <taxon>Campylobacterota</taxon>
        <taxon>Epsilonproteobacteria</taxon>
        <taxon>Campylobacterales</taxon>
        <taxon>Campylobacteraceae</taxon>
        <taxon>Campylobacter</taxon>
    </lineage>
</organism>
<dbReference type="PANTHER" id="PTHR30441">
    <property type="entry name" value="DUF748 DOMAIN-CONTAINING PROTEIN"/>
    <property type="match status" value="1"/>
</dbReference>
<gene>
    <name evidence="2" type="ORF">CCV52592_0861</name>
</gene>
<evidence type="ECO:0000256" key="1">
    <source>
        <dbReference type="SAM" id="Phobius"/>
    </source>
</evidence>
<dbReference type="STRING" id="360105.CCV52592_0861"/>
<dbReference type="HOGENOM" id="CLU_005680_1_0_7"/>
<dbReference type="InterPro" id="IPR008023">
    <property type="entry name" value="DUF748"/>
</dbReference>
<dbReference type="PANTHER" id="PTHR30441:SF8">
    <property type="entry name" value="DUF748 DOMAIN-CONTAINING PROTEIN"/>
    <property type="match status" value="1"/>
</dbReference>
<keyword evidence="1" id="KW-0472">Membrane</keyword>
<evidence type="ECO:0008006" key="4">
    <source>
        <dbReference type="Google" id="ProtNLM"/>
    </source>
</evidence>
<evidence type="ECO:0000313" key="3">
    <source>
        <dbReference type="Proteomes" id="UP000006380"/>
    </source>
</evidence>
<keyword evidence="3" id="KW-1185">Reference proteome</keyword>
<feature type="transmembrane region" description="Helical" evidence="1">
    <location>
        <begin position="7"/>
        <end position="34"/>
    </location>
</feature>
<dbReference type="Pfam" id="PF05359">
    <property type="entry name" value="DUF748"/>
    <property type="match status" value="1"/>
</dbReference>
<name>A7GWE3_CAMC5</name>
<reference evidence="2" key="1">
    <citation type="submission" date="2016-07" db="EMBL/GenBank/DDBJ databases">
        <title>Comparative genomics of the Campylobacter concisus group.</title>
        <authorList>
            <person name="Miller W.G."/>
            <person name="Yee E."/>
            <person name="Chapman M.H."/>
            <person name="Huynh S."/>
            <person name="Bono J.L."/>
            <person name="On S.L.W."/>
            <person name="StLeger J."/>
            <person name="Foster G."/>
            <person name="Parker C.T."/>
        </authorList>
    </citation>
    <scope>NUCLEOTIDE SEQUENCE</scope>
    <source>
        <strain evidence="2">525.92</strain>
    </source>
</reference>
<proteinExistence type="predicted"/>
<dbReference type="OrthoDB" id="9757969at2"/>
<dbReference type="GO" id="GO:0005886">
    <property type="term" value="C:plasma membrane"/>
    <property type="evidence" value="ECO:0007669"/>
    <property type="project" value="TreeGrafter"/>
</dbReference>
<keyword evidence="1" id="KW-0812">Transmembrane</keyword>
<dbReference type="EMBL" id="CP000767">
    <property type="protein sequence ID" value="EAU01196.1"/>
    <property type="molecule type" value="Genomic_DNA"/>
</dbReference>
<dbReference type="RefSeq" id="WP_011991778.1">
    <property type="nucleotide sequence ID" value="NC_009715.2"/>
</dbReference>
<keyword evidence="1" id="KW-1133">Transmembrane helix</keyword>
<protein>
    <recommendedName>
        <fullName evidence="4">DUF748 domain-containing membrane protein</fullName>
    </recommendedName>
</protein>
<evidence type="ECO:0000313" key="2">
    <source>
        <dbReference type="EMBL" id="EAU01196.1"/>
    </source>
</evidence>
<dbReference type="Proteomes" id="UP000006380">
    <property type="component" value="Chromosome"/>
</dbReference>
<dbReference type="KEGG" id="ccv:CCV52592_0861"/>
<dbReference type="InterPro" id="IPR052894">
    <property type="entry name" value="AsmA-related"/>
</dbReference>